<keyword evidence="4" id="KW-1185">Reference proteome</keyword>
<dbReference type="PANTHER" id="PTHR30041">
    <property type="entry name" value="ARSENATE REDUCTASE"/>
    <property type="match status" value="1"/>
</dbReference>
<dbReference type="RefSeq" id="WP_317127315.1">
    <property type="nucleotide sequence ID" value="NZ_SMGO01000001.1"/>
</dbReference>
<dbReference type="InterPro" id="IPR036249">
    <property type="entry name" value="Thioredoxin-like_sf"/>
</dbReference>
<dbReference type="PANTHER" id="PTHR30041:SF8">
    <property type="entry name" value="PROTEIN YFFB"/>
    <property type="match status" value="1"/>
</dbReference>
<sequence>MMVQVYGIKNCSTVKKALDWLTEHGVDYTFHDYKKLGISEDKIKEWQKVFGWEPLINKRGTTWRKLDSIEQEAVTDQKSASKLMQEHTSLIKRPIIDGNGIYLLGFNEEEYDKSL</sequence>
<comment type="caution">
    <text evidence="3">The sequence shown here is derived from an EMBL/GenBank/DDBJ whole genome shotgun (WGS) entry which is preliminary data.</text>
</comment>
<dbReference type="Proteomes" id="UP000294616">
    <property type="component" value="Unassembled WGS sequence"/>
</dbReference>
<proteinExistence type="inferred from homology"/>
<dbReference type="Gene3D" id="3.40.30.10">
    <property type="entry name" value="Glutaredoxin"/>
    <property type="match status" value="1"/>
</dbReference>
<evidence type="ECO:0000256" key="2">
    <source>
        <dbReference type="PROSITE-ProRule" id="PRU01282"/>
    </source>
</evidence>
<dbReference type="InterPro" id="IPR006504">
    <property type="entry name" value="Tscrpt_reg_Spx/MgsR"/>
</dbReference>
<dbReference type="EMBL" id="SMGO01000001">
    <property type="protein sequence ID" value="TCK85758.1"/>
    <property type="molecule type" value="Genomic_DNA"/>
</dbReference>
<name>A0A4R1M1D3_9SPHI</name>
<dbReference type="CDD" id="cd03035">
    <property type="entry name" value="ArsC_Yffb"/>
    <property type="match status" value="1"/>
</dbReference>
<dbReference type="Pfam" id="PF03960">
    <property type="entry name" value="ArsC"/>
    <property type="match status" value="1"/>
</dbReference>
<dbReference type="NCBIfam" id="NF008107">
    <property type="entry name" value="PRK10853.1"/>
    <property type="match status" value="1"/>
</dbReference>
<gene>
    <name evidence="3" type="ORF">C8N28_1071</name>
</gene>
<organism evidence="3 4">
    <name type="scientific">Albibacterium bauzanense</name>
    <dbReference type="NCBI Taxonomy" id="653929"/>
    <lineage>
        <taxon>Bacteria</taxon>
        <taxon>Pseudomonadati</taxon>
        <taxon>Bacteroidota</taxon>
        <taxon>Sphingobacteriia</taxon>
        <taxon>Sphingobacteriales</taxon>
        <taxon>Sphingobacteriaceae</taxon>
        <taxon>Albibacterium</taxon>
    </lineage>
</organism>
<reference evidence="3 4" key="1">
    <citation type="submission" date="2019-03" db="EMBL/GenBank/DDBJ databases">
        <title>Genomic Encyclopedia of Archaeal and Bacterial Type Strains, Phase II (KMG-II): from individual species to whole genera.</title>
        <authorList>
            <person name="Goeker M."/>
        </authorList>
    </citation>
    <scope>NUCLEOTIDE SEQUENCE [LARGE SCALE GENOMIC DNA]</scope>
    <source>
        <strain evidence="3 4">DSM 22554</strain>
    </source>
</reference>
<evidence type="ECO:0000313" key="4">
    <source>
        <dbReference type="Proteomes" id="UP000294616"/>
    </source>
</evidence>
<dbReference type="InterPro" id="IPR006660">
    <property type="entry name" value="Arsenate_reductase-like"/>
</dbReference>
<comment type="similarity">
    <text evidence="1 2">Belongs to the ArsC family.</text>
</comment>
<dbReference type="SUPFAM" id="SSF52833">
    <property type="entry name" value="Thioredoxin-like"/>
    <property type="match status" value="1"/>
</dbReference>
<protein>
    <submittedName>
        <fullName evidence="3">Spx/MgsR family transcriptional regulator</fullName>
    </submittedName>
</protein>
<evidence type="ECO:0000256" key="1">
    <source>
        <dbReference type="ARBA" id="ARBA00007198"/>
    </source>
</evidence>
<evidence type="ECO:0000313" key="3">
    <source>
        <dbReference type="EMBL" id="TCK85758.1"/>
    </source>
</evidence>
<dbReference type="NCBIfam" id="TIGR01617">
    <property type="entry name" value="arsC_related"/>
    <property type="match status" value="1"/>
</dbReference>
<dbReference type="PROSITE" id="PS51353">
    <property type="entry name" value="ARSC"/>
    <property type="match status" value="1"/>
</dbReference>
<accession>A0A4R1M1D3</accession>
<dbReference type="AlphaFoldDB" id="A0A4R1M1D3"/>